<dbReference type="SUPFAM" id="SSF55874">
    <property type="entry name" value="ATPase domain of HSP90 chaperone/DNA topoisomerase II/histidine kinase"/>
    <property type="match status" value="1"/>
</dbReference>
<dbReference type="GO" id="GO:0009793">
    <property type="term" value="P:embryo development ending in seed dormancy"/>
    <property type="evidence" value="ECO:0007669"/>
    <property type="project" value="TreeGrafter"/>
</dbReference>
<feature type="domain" description="Protein NO VEIN C-terminal" evidence="2">
    <location>
        <begin position="2522"/>
        <end position="2609"/>
    </location>
</feature>
<protein>
    <recommendedName>
        <fullName evidence="2">Protein NO VEIN C-terminal domain-containing protein</fullName>
    </recommendedName>
</protein>
<dbReference type="GO" id="GO:0048364">
    <property type="term" value="P:root development"/>
    <property type="evidence" value="ECO:0007669"/>
    <property type="project" value="TreeGrafter"/>
</dbReference>
<gene>
    <name evidence="3" type="ORF">LUZ62_015294</name>
</gene>
<feature type="region of interest" description="Disordered" evidence="1">
    <location>
        <begin position="89"/>
        <end position="111"/>
    </location>
</feature>
<dbReference type="PANTHER" id="PTHR32387">
    <property type="entry name" value="WU:FJ29H11"/>
    <property type="match status" value="1"/>
</dbReference>
<keyword evidence="4" id="KW-1185">Reference proteome</keyword>
<feature type="compositionally biased region" description="Basic and acidic residues" evidence="1">
    <location>
        <begin position="450"/>
        <end position="462"/>
    </location>
</feature>
<comment type="caution">
    <text evidence="3">The sequence shown here is derived from an EMBL/GenBank/DDBJ whole genome shotgun (WGS) entry which is preliminary data.</text>
</comment>
<dbReference type="EMBL" id="JAMFTS010000001">
    <property type="protein sequence ID" value="KAJ4802728.1"/>
    <property type="molecule type" value="Genomic_DNA"/>
</dbReference>
<dbReference type="GO" id="GO:0010305">
    <property type="term" value="P:leaf vascular tissue pattern formation"/>
    <property type="evidence" value="ECO:0007669"/>
    <property type="project" value="TreeGrafter"/>
</dbReference>
<feature type="compositionally biased region" description="Acidic residues" evidence="1">
    <location>
        <begin position="416"/>
        <end position="428"/>
    </location>
</feature>
<dbReference type="PANTHER" id="PTHR32387:SF0">
    <property type="entry name" value="PROTEIN NO VEIN"/>
    <property type="match status" value="1"/>
</dbReference>
<evidence type="ECO:0000313" key="3">
    <source>
        <dbReference type="EMBL" id="KAJ4802728.1"/>
    </source>
</evidence>
<dbReference type="InterPro" id="IPR036890">
    <property type="entry name" value="HATPase_C_sf"/>
</dbReference>
<dbReference type="Pfam" id="PF13020">
    <property type="entry name" value="NOV_C"/>
    <property type="match status" value="1"/>
</dbReference>
<evidence type="ECO:0000259" key="2">
    <source>
        <dbReference type="Pfam" id="PF13020"/>
    </source>
</evidence>
<feature type="compositionally biased region" description="Polar residues" evidence="1">
    <location>
        <begin position="341"/>
        <end position="354"/>
    </location>
</feature>
<feature type="compositionally biased region" description="Polar residues" evidence="1">
    <location>
        <begin position="12"/>
        <end position="26"/>
    </location>
</feature>
<dbReference type="InterPro" id="IPR024975">
    <property type="entry name" value="NOV_C"/>
</dbReference>
<feature type="compositionally biased region" description="Pro residues" evidence="1">
    <location>
        <begin position="89"/>
        <end position="104"/>
    </location>
</feature>
<evidence type="ECO:0000256" key="1">
    <source>
        <dbReference type="SAM" id="MobiDB-lite"/>
    </source>
</evidence>
<proteinExistence type="predicted"/>
<reference evidence="3" key="1">
    <citation type="submission" date="2022-08" db="EMBL/GenBank/DDBJ databases">
        <authorList>
            <person name="Marques A."/>
        </authorList>
    </citation>
    <scope>NUCLEOTIDE SEQUENCE</scope>
    <source>
        <strain evidence="3">RhyPub2mFocal</strain>
        <tissue evidence="3">Leaves</tissue>
    </source>
</reference>
<sequence>MRRRKYARDQGGNPSTSSAAESTSNYAAPADSNSTYAAAAALAENFLANISQNMPLNLLLPFQNPNPNLAYPPNPALLLQNPAFLPNPSLNPNPTPVLPNPNSMPNPNGSSSQSLKWLLEKAIDLTKQAHEELLSAGESVTGYKVARYVLASLGTDSWDSLGIQMKDVAPLQQIFQIEGRVSDFVHCFVMTRGIVTLYELEVEICKNEGVNQFENLMLGPFLRHPVVTRYFSLPPDRQMPVKITTGDVITFLGDILNEPNRSVVMLDELLTYIAKKKKVDRAEKLGLHIKDLGAIVRYIREARRGEQMIFMEVNKKFHDTNTEGKSSGTKKRPSKGESVGYSESTKNFSGSSLEAQKRERPGKRERKLTNKEDVDSSKEINRFGSEKEKLDRRFSHISSTVQTFQGKHTRFISSDEGSDADSSDEEENNNVVNVDLNTKSTCPYPSTTEELARLRLQSDPKHKSSKSKGNGTGKKERKRKAMEAEKDALSMKSSKRRRLLATDSSKHFILCREDLERFIAIWKEPCRMRSISEVVELMQTIYNLENKDRKRMKWLFSIFPCIGLLNVAVNAIRNGSFESLYDTMQALDENEGPGASSEPSDVLIEVGSSNKAKEVAEIQAASKIGFCIEEIIRKITNYFEANNSCVRNETLSVKYLLDCAAWVSSQFSVDEFTALGHGDLLAFLQQHILLLPPKIRSIFSGQVDNSCFSLISMHERQLGLLLSQELVKSKNDILIVLRKQFPTMSFHMSGNDLEKIKCTENRSGVLFSQTLLLQHTYRDGQNSELSLVSSSEALKCLLKAPFLSDLMSWSHWEHAYAPSLGSFFDWYLSQGCLGDLVCIATRDGKFIRVEPSATADQFLEAFIQLSSFWAAVKLLSLLYLYSGSSSMPVSLLKLYAERATGILVRDSDDLAQANTSASQAIADTDSKVHVVARFILDCLGYLPSEFWPFAANILLSGLQTVTNDVCTTLLSECSTSRQRFILHDIGLSLGFVEWVEDYRHFVLTGGVGRKEDPSLFEKNTYSNSKRILSVVSKAPAVKFGVASGSGDHNVRDPNDNAAFANEVAADELPNTDNKAHVEASTVIETIRREEFGLDSNLNVTESGLLRKQHARLGRALHCLSQELYSQDSHLLLELVQNADDNIYPQSVEPTLVFILQETGIIVLNNECGFTAQNIKALCDVGNSTKKGSNAGYIGNKGIGFKSVFRVTDAPEIHSNGFHIKFDITEGQIGFVLPTVVPPRDINKFSCLLPAENGGTRDFSHWNTCIVLPFRKNSDTGQTDVLVLSMFADLHPSLLLFLHRIQCIKFKSMIDGTYRSIIKQYLGHGIVRISDGSDKMSWLVVSKKLSGGMVRPDVQTTEIAMAFTLEEVNLGDYRPSLIHQPVFAFLPVRNYGLKFILQGDFVLPTSREEVDANNAWNQWLLSEYPSLFLAALGSFCSLPCFRDHPGKAVGAFMSFVPLVGEVHGFFAHLPHMIIAKLRTACCMILDKPGPSQMVPPFRVLRGWSEQVRLLFSDVLLEKSLGLGYLSRDVELSDPLARALGIRDNGPTVLYDAMSALFNNKDVPEDLLGMDWLSAWLVTLHSALLAHSTMRHFDDPGLEGDILDGLRKIPFIPLSDGSRCSVSEGHIWLPCDVSGVGFEDQYGVKEFPLLYASLHTVDPLLLTALSSNKYLAHEGRADDLTEMLLKIGVRKLSAHEIIKSHILPALSESTIGSDLKKELMVEYFAYILLHFQSACAICQSQKAEIILELRNKPVLLTNLGHVTLTNTPVHFGKEYGGTVDMKRFIATDFNWYEVDTAYLAHPSTRFLPNGSLKWRDFLKELGVTDFISVTQTQRILSDSSSVVTDWVSMELVRILSVLSTKKNRSGSIYLLEVLDKIWDENYSDKVFMGDEKSGAQSSFVKSLHEVKWIASSADENLHYPRNIFYDCADVRSLLGANVPYSLPQITSKSLLKEIGFKTEVSRGEALSVLTSWAETHLPFKASVDQMSRLYNYISEGIANSLLSLNQNFLGSTFIFTPFQGSLSSDVSLGKMLSAKEVYWLDPTGCFEMTKELVLARKSKRCPCKMLAAVYPGLRDFFVTRCGVPDVPPFTKYVDILLDLSTVASPTKASHLVAHVIMKWVNDIESKTARYDDILKLKELLHKVEYKILPTIRGKWVSLHASFGLTCWVDDDKLVQHFKNVSAVNFLQLSQLESDTNGKIASFMKSLGIQAISKVVSREVVHYDLVNDVQKVCLVNWALPYVQRYMYKTHLLKYVSFKELERDKLSQLKVIVASKLYYKYSINQLKSTSQDLFEASAILKDNILYLTPTADSHTMYLELSRLFFDGSPDLQFANFLHMITTMAESGSSNEQIDFFLINSQNISKVPAEDPLWVLSPKINPIMNPLPPACHYNTQTKTGLRLNWPIPAINEIIPLSPENNDQAKDVIIPIEVEADWITEKDLASTSASKQLLSNEPGVSSSPDVQAFSPRTNVSDASANQLVSTSTVSTTHATIKNQVVVPADVDRNQFQRKNQENVQNLRTGRLGEMVAYKYFSEQLGPKRVRWVNELSETGLPYDLVINGDQEESKEYVEVKATLYSRKDWFTISMREWQFACEKGDAFTIAHVILMGSGKASVIVLKNLYRLILQHTLRLGVFMSGLHRDSLAEAEAEGMHGHQQLSELVSGAIDSRERETDCTHE</sequence>
<feature type="region of interest" description="Disordered" evidence="1">
    <location>
        <begin position="1"/>
        <end position="30"/>
    </location>
</feature>
<dbReference type="GO" id="GO:0005634">
    <property type="term" value="C:nucleus"/>
    <property type="evidence" value="ECO:0007669"/>
    <property type="project" value="TreeGrafter"/>
</dbReference>
<feature type="compositionally biased region" description="Polar residues" evidence="1">
    <location>
        <begin position="438"/>
        <end position="449"/>
    </location>
</feature>
<feature type="region of interest" description="Disordered" evidence="1">
    <location>
        <begin position="319"/>
        <end position="384"/>
    </location>
</feature>
<dbReference type="InterPro" id="IPR052957">
    <property type="entry name" value="Auxin_embryo_med"/>
</dbReference>
<name>A0AAV8GIL4_9POAL</name>
<accession>A0AAV8GIL4</accession>
<dbReference type="NCBIfam" id="NF047352">
    <property type="entry name" value="P_loop_sacsin"/>
    <property type="match status" value="1"/>
</dbReference>
<evidence type="ECO:0000313" key="4">
    <source>
        <dbReference type="Proteomes" id="UP001140206"/>
    </source>
</evidence>
<feature type="compositionally biased region" description="Basic and acidic residues" evidence="1">
    <location>
        <begin position="367"/>
        <end position="384"/>
    </location>
</feature>
<feature type="region of interest" description="Disordered" evidence="1">
    <location>
        <begin position="408"/>
        <end position="489"/>
    </location>
</feature>
<dbReference type="Gene3D" id="3.30.565.10">
    <property type="entry name" value="Histidine kinase-like ATPase, C-terminal domain"/>
    <property type="match status" value="1"/>
</dbReference>
<organism evidence="3 4">
    <name type="scientific">Rhynchospora pubera</name>
    <dbReference type="NCBI Taxonomy" id="906938"/>
    <lineage>
        <taxon>Eukaryota</taxon>
        <taxon>Viridiplantae</taxon>
        <taxon>Streptophyta</taxon>
        <taxon>Embryophyta</taxon>
        <taxon>Tracheophyta</taxon>
        <taxon>Spermatophyta</taxon>
        <taxon>Magnoliopsida</taxon>
        <taxon>Liliopsida</taxon>
        <taxon>Poales</taxon>
        <taxon>Cyperaceae</taxon>
        <taxon>Cyperoideae</taxon>
        <taxon>Rhynchosporeae</taxon>
        <taxon>Rhynchospora</taxon>
    </lineage>
</organism>
<dbReference type="Proteomes" id="UP001140206">
    <property type="component" value="Chromosome 1"/>
</dbReference>